<sequence length="763" mass="82745">MLLTNCIALLSGVLALQPPATRVDSLGVLQGRVVEANTEVPIGSATLVLRGTRVGTLTTDDGRFVLSGVPVGPVRVVVGRLGYRTDTLSITIRRGDTTRVTIPLQPATAQLQAVKVAAAATERDQFRLSGSPSVVTVRGETLKRVPVIGEPDVLRVVQLLPGVVATNDFTAGYNVRGGESDQNLVLLDGFPIYNPFHLGGLFGTFIDETVAEFELLPGGFPARYGSRLSSVLSVVPKAEARSGVHGAASVSVLASTLSLGGTVRGATSWNVAARRTYADRFVSLLSERQLPYYFTDMQAHVRHQLRNGGTLSATMYRGKDVLDASLAAFGDSTQAGGGDILFDWGNSLLGVAYTQPLGARWGGDSTRVMQRLSWTGFGTTLDLGSGSFRFVNRLSDSRAWGEVTRWRGAQETLLGYEWSGLRTRYDVTAAASSDPILAVGQRPSAASVYVDHTVRGRRVVARAGLRGETVTGTGWAGVSPRLSLKWFANPNLALTVAGGSTTQWTPALRNEQAPIRIFDFWLTADRNTPVARAWQGSLGGEQWFGGERFVRLEAWVKRYNDLPSSNLFNDPDVLGDEFIVTTGQSYGADVLVRQLESARVSGWIAYSYAVNWRNGADGRFAPVQDRRHNLNVVTSFRPGGVWSYGARLGVGTGTPFTDVVGQLVRRRYDPITNSFGTGNQEVPREPIGGVRNGARFPLFQRMDLSVTRTKPGKRTWAPYLSLVNAYNARNVFTHFFDYSDNPPTRTAISQFPFIPTAGVTVSW</sequence>
<dbReference type="GO" id="GO:0015344">
    <property type="term" value="F:siderophore uptake transmembrane transporter activity"/>
    <property type="evidence" value="ECO:0007669"/>
    <property type="project" value="TreeGrafter"/>
</dbReference>
<evidence type="ECO:0000259" key="2">
    <source>
        <dbReference type="Pfam" id="PF07715"/>
    </source>
</evidence>
<dbReference type="PANTHER" id="PTHR30069:SF29">
    <property type="entry name" value="HEMOGLOBIN AND HEMOGLOBIN-HAPTOGLOBIN-BINDING PROTEIN 1-RELATED"/>
    <property type="match status" value="1"/>
</dbReference>
<dbReference type="Proteomes" id="UP000076404">
    <property type="component" value="Chromosome"/>
</dbReference>
<reference evidence="3 4" key="2">
    <citation type="journal article" date="2016" name="Environ. Microbiol. Rep.">
        <title>Metagenomic evidence for the presence of phototrophic Gemmatimonadetes bacteria in diverse environments.</title>
        <authorList>
            <person name="Zeng Y."/>
            <person name="Baumbach J."/>
            <person name="Barbosa E.G."/>
            <person name="Azevedo V."/>
            <person name="Zhang C."/>
            <person name="Koblizek M."/>
        </authorList>
    </citation>
    <scope>NUCLEOTIDE SEQUENCE [LARGE SCALE GENOMIC DNA]</scope>
    <source>
        <strain evidence="3 4">AP64</strain>
    </source>
</reference>
<dbReference type="Pfam" id="PF07715">
    <property type="entry name" value="Plug"/>
    <property type="match status" value="1"/>
</dbReference>
<dbReference type="InterPro" id="IPR012910">
    <property type="entry name" value="Plug_dom"/>
</dbReference>
<feature type="domain" description="TonB-dependent receptor plug" evidence="2">
    <location>
        <begin position="133"/>
        <end position="227"/>
    </location>
</feature>
<dbReference type="STRING" id="1379270.GEMMAAP_01810"/>
<dbReference type="Gene3D" id="2.170.130.10">
    <property type="entry name" value="TonB-dependent receptor, plug domain"/>
    <property type="match status" value="1"/>
</dbReference>
<keyword evidence="1" id="KW-0732">Signal</keyword>
<dbReference type="OrthoDB" id="9803050at2"/>
<dbReference type="EMBL" id="CP011454">
    <property type="protein sequence ID" value="AMW03919.1"/>
    <property type="molecule type" value="Genomic_DNA"/>
</dbReference>
<dbReference type="InterPro" id="IPR039426">
    <property type="entry name" value="TonB-dep_rcpt-like"/>
</dbReference>
<dbReference type="KEGG" id="gph:GEMMAAP_01810"/>
<dbReference type="GO" id="GO:0030246">
    <property type="term" value="F:carbohydrate binding"/>
    <property type="evidence" value="ECO:0007669"/>
    <property type="project" value="InterPro"/>
</dbReference>
<dbReference type="GO" id="GO:0044718">
    <property type="term" value="P:siderophore transmembrane transport"/>
    <property type="evidence" value="ECO:0007669"/>
    <property type="project" value="TreeGrafter"/>
</dbReference>
<dbReference type="AlphaFoldDB" id="A0A143BFX5"/>
<name>A0A143BFX5_9BACT</name>
<evidence type="ECO:0000256" key="1">
    <source>
        <dbReference type="ARBA" id="ARBA00022729"/>
    </source>
</evidence>
<accession>A0A143BFX5</accession>
<dbReference type="Gene3D" id="2.60.40.1120">
    <property type="entry name" value="Carboxypeptidase-like, regulatory domain"/>
    <property type="match status" value="1"/>
</dbReference>
<dbReference type="RefSeq" id="WP_026849197.1">
    <property type="nucleotide sequence ID" value="NZ_CP011454.1"/>
</dbReference>
<organism evidence="3 4">
    <name type="scientific">Gemmatimonas phototrophica</name>
    <dbReference type="NCBI Taxonomy" id="1379270"/>
    <lineage>
        <taxon>Bacteria</taxon>
        <taxon>Pseudomonadati</taxon>
        <taxon>Gemmatimonadota</taxon>
        <taxon>Gemmatimonadia</taxon>
        <taxon>Gemmatimonadales</taxon>
        <taxon>Gemmatimonadaceae</taxon>
        <taxon>Gemmatimonas</taxon>
    </lineage>
</organism>
<reference evidence="3 4" key="1">
    <citation type="journal article" date="2014" name="Proc. Natl. Acad. Sci. U.S.A.">
        <title>Functional type 2 photosynthetic reaction centers found in the rare bacterial phylum Gemmatimonadetes.</title>
        <authorList>
            <person name="Zeng Y."/>
            <person name="Feng F."/>
            <person name="Medova H."/>
            <person name="Dean J."/>
            <person name="Koblizek M."/>
        </authorList>
    </citation>
    <scope>NUCLEOTIDE SEQUENCE [LARGE SCALE GENOMIC DNA]</scope>
    <source>
        <strain evidence="3 4">AP64</strain>
    </source>
</reference>
<dbReference type="InterPro" id="IPR013784">
    <property type="entry name" value="Carb-bd-like_fold"/>
</dbReference>
<gene>
    <name evidence="3" type="ORF">GEMMAAP_01810</name>
</gene>
<dbReference type="SUPFAM" id="SSF56935">
    <property type="entry name" value="Porins"/>
    <property type="match status" value="1"/>
</dbReference>
<dbReference type="Pfam" id="PF13715">
    <property type="entry name" value="CarbopepD_reg_2"/>
    <property type="match status" value="1"/>
</dbReference>
<evidence type="ECO:0000313" key="4">
    <source>
        <dbReference type="Proteomes" id="UP000076404"/>
    </source>
</evidence>
<dbReference type="SUPFAM" id="SSF49452">
    <property type="entry name" value="Starch-binding domain-like"/>
    <property type="match status" value="1"/>
</dbReference>
<dbReference type="PANTHER" id="PTHR30069">
    <property type="entry name" value="TONB-DEPENDENT OUTER MEMBRANE RECEPTOR"/>
    <property type="match status" value="1"/>
</dbReference>
<protein>
    <recommendedName>
        <fullName evidence="2">TonB-dependent receptor plug domain-containing protein</fullName>
    </recommendedName>
</protein>
<keyword evidence="4" id="KW-1185">Reference proteome</keyword>
<dbReference type="InterPro" id="IPR037066">
    <property type="entry name" value="Plug_dom_sf"/>
</dbReference>
<evidence type="ECO:0000313" key="3">
    <source>
        <dbReference type="EMBL" id="AMW03919.1"/>
    </source>
</evidence>
<dbReference type="eggNOG" id="COG4771">
    <property type="taxonomic scope" value="Bacteria"/>
</dbReference>
<proteinExistence type="predicted"/>